<dbReference type="InterPro" id="IPR011333">
    <property type="entry name" value="SKP1/BTB/POZ_sf"/>
</dbReference>
<dbReference type="GeneID" id="28739921"/>
<proteinExistence type="predicted"/>
<gene>
    <name evidence="2" type="ORF">AB675_7655</name>
</gene>
<sequence>MSSQPIPSIPVDWNDLITVIVGTGSTERKFTAHASVLKRIDFFKGCLSADMKEAKERLVRLPEDNPDMFEDLLHWAYFDGYQCDLEAFAVECRALSSGRSKEDTAKEVYWEEVKKRVRVYAFARKMCAEMASNAAIDTLWKHYDHWTPGAAQLGIALDELDGGDALLRLFKKKTSAQIYGTSGGLKEWMGHDKGWNSDLNDRYDFMKFILEAMAEYPDSDNECWSFSNPCEWHTHVNTPKCASISDKDAGPEAASVG</sequence>
<organism evidence="2 3">
    <name type="scientific">Cyphellophora attinorum</name>
    <dbReference type="NCBI Taxonomy" id="1664694"/>
    <lineage>
        <taxon>Eukaryota</taxon>
        <taxon>Fungi</taxon>
        <taxon>Dikarya</taxon>
        <taxon>Ascomycota</taxon>
        <taxon>Pezizomycotina</taxon>
        <taxon>Eurotiomycetes</taxon>
        <taxon>Chaetothyriomycetidae</taxon>
        <taxon>Chaetothyriales</taxon>
        <taxon>Cyphellophoraceae</taxon>
        <taxon>Cyphellophora</taxon>
    </lineage>
</organism>
<dbReference type="CDD" id="cd18186">
    <property type="entry name" value="BTB_POZ_ZBTB_KLHL-like"/>
    <property type="match status" value="1"/>
</dbReference>
<dbReference type="PROSITE" id="PS50097">
    <property type="entry name" value="BTB"/>
    <property type="match status" value="1"/>
</dbReference>
<dbReference type="Proteomes" id="UP000038010">
    <property type="component" value="Unassembled WGS sequence"/>
</dbReference>
<dbReference type="VEuPathDB" id="FungiDB:AB675_7655"/>
<feature type="domain" description="BTB" evidence="1">
    <location>
        <begin position="14"/>
        <end position="77"/>
    </location>
</feature>
<name>A0A0N1HB96_9EURO</name>
<accession>A0A0N1HB96</accession>
<dbReference type="InterPro" id="IPR000210">
    <property type="entry name" value="BTB/POZ_dom"/>
</dbReference>
<evidence type="ECO:0000259" key="1">
    <source>
        <dbReference type="PROSITE" id="PS50097"/>
    </source>
</evidence>
<keyword evidence="3" id="KW-1185">Reference proteome</keyword>
<dbReference type="RefSeq" id="XP_018000367.1">
    <property type="nucleotide sequence ID" value="XM_018148041.1"/>
</dbReference>
<evidence type="ECO:0000313" key="2">
    <source>
        <dbReference type="EMBL" id="KPI40404.1"/>
    </source>
</evidence>
<dbReference type="OrthoDB" id="1022638at2759"/>
<protein>
    <recommendedName>
        <fullName evidence="1">BTB domain-containing protein</fullName>
    </recommendedName>
</protein>
<reference evidence="2 3" key="1">
    <citation type="submission" date="2015-06" db="EMBL/GenBank/DDBJ databases">
        <title>Draft genome of the ant-associated black yeast Phialophora attae CBS 131958.</title>
        <authorList>
            <person name="Moreno L.F."/>
            <person name="Stielow B.J."/>
            <person name="de Hoog S."/>
            <person name="Vicente V.A."/>
            <person name="Weiss V.A."/>
            <person name="de Vries M."/>
            <person name="Cruz L.M."/>
            <person name="Souza E.M."/>
        </authorList>
    </citation>
    <scope>NUCLEOTIDE SEQUENCE [LARGE SCALE GENOMIC DNA]</scope>
    <source>
        <strain evidence="2 3">CBS 131958</strain>
    </source>
</reference>
<dbReference type="AlphaFoldDB" id="A0A0N1HB96"/>
<dbReference type="PANTHER" id="PTHR47843">
    <property type="entry name" value="BTB DOMAIN-CONTAINING PROTEIN-RELATED"/>
    <property type="match status" value="1"/>
</dbReference>
<dbReference type="EMBL" id="LFJN01000012">
    <property type="protein sequence ID" value="KPI40404.1"/>
    <property type="molecule type" value="Genomic_DNA"/>
</dbReference>
<comment type="caution">
    <text evidence="2">The sequence shown here is derived from an EMBL/GenBank/DDBJ whole genome shotgun (WGS) entry which is preliminary data.</text>
</comment>
<dbReference type="PANTHER" id="PTHR47843:SF2">
    <property type="entry name" value="BTB DOMAIN-CONTAINING PROTEIN"/>
    <property type="match status" value="1"/>
</dbReference>
<dbReference type="Gene3D" id="3.30.710.10">
    <property type="entry name" value="Potassium Channel Kv1.1, Chain A"/>
    <property type="match status" value="1"/>
</dbReference>
<dbReference type="SUPFAM" id="SSF54695">
    <property type="entry name" value="POZ domain"/>
    <property type="match status" value="1"/>
</dbReference>
<evidence type="ECO:0000313" key="3">
    <source>
        <dbReference type="Proteomes" id="UP000038010"/>
    </source>
</evidence>